<dbReference type="NCBIfam" id="NF047539">
    <property type="entry name" value="XAC2610_fam"/>
    <property type="match status" value="1"/>
</dbReference>
<feature type="signal peptide" evidence="2">
    <location>
        <begin position="1"/>
        <end position="29"/>
    </location>
</feature>
<feature type="compositionally biased region" description="Polar residues" evidence="1">
    <location>
        <begin position="108"/>
        <end position="118"/>
    </location>
</feature>
<keyword evidence="4" id="KW-1185">Reference proteome</keyword>
<keyword evidence="2" id="KW-0732">Signal</keyword>
<dbReference type="STRING" id="34027.SAMN05421829_101279"/>
<organism evidence="3 4">
    <name type="scientific">Aromatoleum tolulyticum</name>
    <dbReference type="NCBI Taxonomy" id="34027"/>
    <lineage>
        <taxon>Bacteria</taxon>
        <taxon>Pseudomonadati</taxon>
        <taxon>Pseudomonadota</taxon>
        <taxon>Betaproteobacteria</taxon>
        <taxon>Rhodocyclales</taxon>
        <taxon>Rhodocyclaceae</taxon>
        <taxon>Aromatoleum</taxon>
    </lineage>
</organism>
<protein>
    <recommendedName>
        <fullName evidence="5">Repeat domain-containing protein</fullName>
    </recommendedName>
</protein>
<evidence type="ECO:0000256" key="2">
    <source>
        <dbReference type="SAM" id="SignalP"/>
    </source>
</evidence>
<dbReference type="RefSeq" id="WP_076600305.1">
    <property type="nucleotide sequence ID" value="NZ_FTMD01000001.1"/>
</dbReference>
<reference evidence="4" key="1">
    <citation type="submission" date="2017-01" db="EMBL/GenBank/DDBJ databases">
        <authorList>
            <person name="Varghese N."/>
            <person name="Submissions S."/>
        </authorList>
    </citation>
    <scope>NUCLEOTIDE SEQUENCE [LARGE SCALE GENOMIC DNA]</scope>
    <source>
        <strain evidence="4">ATCC 51758</strain>
    </source>
</reference>
<dbReference type="EMBL" id="FTMD01000001">
    <property type="protein sequence ID" value="SIP90857.1"/>
    <property type="molecule type" value="Genomic_DNA"/>
</dbReference>
<dbReference type="AlphaFoldDB" id="A0A1N6NFT4"/>
<proteinExistence type="predicted"/>
<dbReference type="OrthoDB" id="672290at2"/>
<dbReference type="Proteomes" id="UP000186819">
    <property type="component" value="Unassembled WGS sequence"/>
</dbReference>
<feature type="chain" id="PRO_5012839664" description="Repeat domain-containing protein" evidence="2">
    <location>
        <begin position="30"/>
        <end position="468"/>
    </location>
</feature>
<evidence type="ECO:0000256" key="1">
    <source>
        <dbReference type="SAM" id="MobiDB-lite"/>
    </source>
</evidence>
<evidence type="ECO:0008006" key="5">
    <source>
        <dbReference type="Google" id="ProtNLM"/>
    </source>
</evidence>
<feature type="region of interest" description="Disordered" evidence="1">
    <location>
        <begin position="108"/>
        <end position="132"/>
    </location>
</feature>
<name>A0A1N6NFT4_9RHOO</name>
<gene>
    <name evidence="3" type="ORF">SAMN05421829_101279</name>
</gene>
<accession>A0A1N6NFT4</accession>
<evidence type="ECO:0000313" key="3">
    <source>
        <dbReference type="EMBL" id="SIP90857.1"/>
    </source>
</evidence>
<sequence length="468" mass="50669">MIRNIAHSTRTVLHSLLSALLYCAPAVSAEPPADSTAPRPQLAAGLYRVAPFDAARMNEFVPDWLKRGTPVAVPFVAETDELRHAVVSSEPSSGAVAVMLLARPPGTQESLLANTSPQKRPDDVTSAGQGPQPGCQVWRWRVEPTLYAPDLAPASSSGCTSALQYQLTALDASFVLQSSAPLAGQISMNVEQSVALSQFNLVERRAYADILYLPRSVALRVYPSSDAALSHVRPELPAGSYVALRSGSGSESPEWLHVDFLAPDGEATSGWLESLDVIPGRRVNQQQQTHDHRFEVVVSDDDDAGDGYLSWQGILAVHKKTGMKHILPGSGEGRLGPSERLLTVVDANFDGHPDIMIGATDGGAGPNSSSAFYLFDPATQRFVYHDGLSMLTQVQIDPRRKTISSASRNSCCSHSSSTYRFIRGELLEIANLDESLSTDGKWTVTTSCALRGKELVCRQRRNRVRLPR</sequence>
<dbReference type="InterPro" id="IPR058087">
    <property type="entry name" value="XAC2610_dom"/>
</dbReference>
<evidence type="ECO:0000313" key="4">
    <source>
        <dbReference type="Proteomes" id="UP000186819"/>
    </source>
</evidence>